<evidence type="ECO:0000313" key="9">
    <source>
        <dbReference type="Proteomes" id="UP001230188"/>
    </source>
</evidence>
<dbReference type="PANTHER" id="PTHR42871">
    <property type="entry name" value="CITRATE SYNTHASE"/>
    <property type="match status" value="1"/>
</dbReference>
<dbReference type="InterPro" id="IPR036969">
    <property type="entry name" value="Citrate_synthase_sf"/>
</dbReference>
<protein>
    <recommendedName>
        <fullName evidence="3 5">Citrate synthase</fullName>
    </recommendedName>
</protein>
<comment type="similarity">
    <text evidence="1 3 5">Belongs to the citrate synthase family.</text>
</comment>
<dbReference type="InterPro" id="IPR024176">
    <property type="entry name" value="Citrate_synthase_bac-typ"/>
</dbReference>
<feature type="active site" evidence="4">
    <location>
        <position position="327"/>
    </location>
</feature>
<feature type="active site" evidence="4">
    <location>
        <position position="414"/>
    </location>
</feature>
<keyword evidence="7" id="KW-0472">Membrane</keyword>
<dbReference type="Gene3D" id="2.20.28.60">
    <property type="match status" value="1"/>
</dbReference>
<sequence>MSPRSQKLADLKTSEVTLSATDEETGETLRVTVPVVRGTCGAACIDISKLAAVTGLYTLDPGFTATSSCRSAITYIDGPAGVLLHRGYAINDLAAKSSFLEVCYLLLNGTLPSSKRQLAMFKLEVTRRMTVHERLRTFVSGFPDGAHPMAVMVGTVGALSAFYCRSSVGKMDEAARALAAIRVVAKLATIAAMAYKHSIGQPFAYPRRDLSFAGNFLHLCFSSPLDQGEFKPPPKAFEEAIDVFLLLHADHEQNASTSTVRLAGSSEANPFACVAAGIASLWGPMHGGANEAVVTMLREIGDEARIPEFLRRAKDKNDPFKLMGFGHRVYKNVDPRAKEMRRLALACIAERERQDAIDNDPDAYLTSSAPVGLSPTDAIPAAEIRRLFKLATKLEEAALEDDYFVQRKLFPNVDFYSGLALTAIGIPTSMFTCLFAVGRAVGWISHWKEFVEDEPRKIGRPRQLYVGEKLRRFPTIEERDAQHSSSNTSDSSSSSSNSTPFTERVNFLSPDDAAPHFGFFI</sequence>
<feature type="region of interest" description="Disordered" evidence="6">
    <location>
        <begin position="477"/>
        <end position="498"/>
    </location>
</feature>
<gene>
    <name evidence="8" type="ORF">CTAYLR_003293</name>
</gene>
<organism evidence="8 9">
    <name type="scientific">Chrysophaeum taylorii</name>
    <dbReference type="NCBI Taxonomy" id="2483200"/>
    <lineage>
        <taxon>Eukaryota</taxon>
        <taxon>Sar</taxon>
        <taxon>Stramenopiles</taxon>
        <taxon>Ochrophyta</taxon>
        <taxon>Pelagophyceae</taxon>
        <taxon>Pelagomonadales</taxon>
        <taxon>Pelagomonadaceae</taxon>
        <taxon>Chrysophaeum</taxon>
    </lineage>
</organism>
<feature type="compositionally biased region" description="Low complexity" evidence="6">
    <location>
        <begin position="484"/>
        <end position="498"/>
    </location>
</feature>
<keyword evidence="2 3" id="KW-0808">Transferase</keyword>
<dbReference type="PRINTS" id="PR00143">
    <property type="entry name" value="CITRTSNTHASE"/>
</dbReference>
<evidence type="ECO:0000256" key="4">
    <source>
        <dbReference type="PIRSR" id="PIRSR001369-1"/>
    </source>
</evidence>
<dbReference type="PIRSF" id="PIRSF001369">
    <property type="entry name" value="Citrate_synth"/>
    <property type="match status" value="1"/>
</dbReference>
<evidence type="ECO:0000256" key="2">
    <source>
        <dbReference type="ARBA" id="ARBA00022679"/>
    </source>
</evidence>
<keyword evidence="9" id="KW-1185">Reference proteome</keyword>
<evidence type="ECO:0000256" key="7">
    <source>
        <dbReference type="SAM" id="Phobius"/>
    </source>
</evidence>
<comment type="caution">
    <text evidence="8">The sequence shown here is derived from an EMBL/GenBank/DDBJ whole genome shotgun (WGS) entry which is preliminary data.</text>
</comment>
<evidence type="ECO:0000256" key="3">
    <source>
        <dbReference type="PIRNR" id="PIRNR001369"/>
    </source>
</evidence>
<evidence type="ECO:0000256" key="1">
    <source>
        <dbReference type="ARBA" id="ARBA00010566"/>
    </source>
</evidence>
<evidence type="ECO:0000256" key="5">
    <source>
        <dbReference type="RuleBase" id="RU000441"/>
    </source>
</evidence>
<dbReference type="AlphaFoldDB" id="A0AAD7UAC1"/>
<dbReference type="InterPro" id="IPR016143">
    <property type="entry name" value="Citrate_synth-like_sm_a-sub"/>
</dbReference>
<evidence type="ECO:0000256" key="6">
    <source>
        <dbReference type="SAM" id="MobiDB-lite"/>
    </source>
</evidence>
<dbReference type="PANTHER" id="PTHR42871:SF1">
    <property type="entry name" value="CITRATE SYNTHASE"/>
    <property type="match status" value="1"/>
</dbReference>
<reference evidence="8" key="1">
    <citation type="submission" date="2023-01" db="EMBL/GenBank/DDBJ databases">
        <title>Metagenome sequencing of chrysophaentin producing Chrysophaeum taylorii.</title>
        <authorList>
            <person name="Davison J."/>
            <person name="Bewley C."/>
        </authorList>
    </citation>
    <scope>NUCLEOTIDE SEQUENCE</scope>
    <source>
        <strain evidence="8">NIES-1699</strain>
    </source>
</reference>
<dbReference type="InterPro" id="IPR016142">
    <property type="entry name" value="Citrate_synth-like_lrg_a-sub"/>
</dbReference>
<accession>A0AAD7UAC1</accession>
<keyword evidence="7" id="KW-1133">Transmembrane helix</keyword>
<dbReference type="Pfam" id="PF00285">
    <property type="entry name" value="Citrate_synt"/>
    <property type="match status" value="1"/>
</dbReference>
<proteinExistence type="inferred from homology"/>
<keyword evidence="7" id="KW-0812">Transmembrane</keyword>
<dbReference type="Gene3D" id="1.10.230.10">
    <property type="entry name" value="Cytochrome P450-Terp, domain 2"/>
    <property type="match status" value="1"/>
</dbReference>
<dbReference type="InterPro" id="IPR002020">
    <property type="entry name" value="Citrate_synthase"/>
</dbReference>
<dbReference type="Proteomes" id="UP001230188">
    <property type="component" value="Unassembled WGS sequence"/>
</dbReference>
<dbReference type="PROSITE" id="PS00480">
    <property type="entry name" value="CITRATE_SYNTHASE"/>
    <property type="match status" value="1"/>
</dbReference>
<name>A0AAD7UAC1_9STRA</name>
<dbReference type="Gene3D" id="1.10.580.10">
    <property type="entry name" value="Citrate Synthase, domain 1"/>
    <property type="match status" value="1"/>
</dbReference>
<dbReference type="SUPFAM" id="SSF48256">
    <property type="entry name" value="Citrate synthase"/>
    <property type="match status" value="1"/>
</dbReference>
<dbReference type="GO" id="GO:0046912">
    <property type="term" value="F:acyltransferase activity, acyl groups converted into alkyl on transfer"/>
    <property type="evidence" value="ECO:0007669"/>
    <property type="project" value="InterPro"/>
</dbReference>
<dbReference type="InterPro" id="IPR019810">
    <property type="entry name" value="Citrate_synthase_AS"/>
</dbReference>
<dbReference type="GO" id="GO:0006099">
    <property type="term" value="P:tricarboxylic acid cycle"/>
    <property type="evidence" value="ECO:0007669"/>
    <property type="project" value="InterPro"/>
</dbReference>
<feature type="transmembrane region" description="Helical" evidence="7">
    <location>
        <begin position="415"/>
        <end position="438"/>
    </location>
</feature>
<evidence type="ECO:0000313" key="8">
    <source>
        <dbReference type="EMBL" id="KAJ8601221.1"/>
    </source>
</evidence>
<dbReference type="EMBL" id="JAQMWT010000443">
    <property type="protein sequence ID" value="KAJ8601221.1"/>
    <property type="molecule type" value="Genomic_DNA"/>
</dbReference>